<dbReference type="EMBL" id="JAFIRA010000027">
    <property type="protein sequence ID" value="MCJ2543402.1"/>
    <property type="molecule type" value="Genomic_DNA"/>
</dbReference>
<dbReference type="Proteomes" id="UP000830835">
    <property type="component" value="Unassembled WGS sequence"/>
</dbReference>
<keyword evidence="1" id="KW-0732">Signal</keyword>
<gene>
    <name evidence="2" type="ORF">JX360_10860</name>
</gene>
<accession>A0ABT0CCH2</accession>
<name>A0ABT0CCH2_THEVL</name>
<organism evidence="2 3">
    <name type="scientific">Thermostichus vulcanus str. 'Rupite'</name>
    <dbReference type="NCBI Taxonomy" id="2813851"/>
    <lineage>
        <taxon>Bacteria</taxon>
        <taxon>Bacillati</taxon>
        <taxon>Cyanobacteriota</taxon>
        <taxon>Cyanophyceae</taxon>
        <taxon>Thermostichales</taxon>
        <taxon>Thermostichaceae</taxon>
        <taxon>Thermostichus</taxon>
    </lineage>
</organism>
<dbReference type="RefSeq" id="WP_244350707.1">
    <property type="nucleotide sequence ID" value="NZ_JAFIRA010000027.1"/>
</dbReference>
<proteinExistence type="predicted"/>
<keyword evidence="3" id="KW-1185">Reference proteome</keyword>
<feature type="chain" id="PRO_5046860307" evidence="1">
    <location>
        <begin position="19"/>
        <end position="197"/>
    </location>
</feature>
<feature type="signal peptide" evidence="1">
    <location>
        <begin position="1"/>
        <end position="18"/>
    </location>
</feature>
<reference evidence="2" key="1">
    <citation type="submission" date="2021-02" db="EMBL/GenBank/DDBJ databases">
        <title>The CRISPR/cas machinery reduction and long-range gene transfer in the hot spring cyanobacterium Synechococcus.</title>
        <authorList>
            <person name="Dvorak P."/>
            <person name="Jahodarova E."/>
            <person name="Hasler P."/>
            <person name="Poulickova A."/>
        </authorList>
    </citation>
    <scope>NUCLEOTIDE SEQUENCE</scope>
    <source>
        <strain evidence="2">Rupite</strain>
    </source>
</reference>
<evidence type="ECO:0000313" key="3">
    <source>
        <dbReference type="Proteomes" id="UP000830835"/>
    </source>
</evidence>
<sequence length="197" mass="20156">MKAILAAALVGMSGIPFMAPVPVVAQQLFELGAYRLQQGTVIPVGSLNSETPEYFYPDTVYPLEVAVTQSIYDSQGRLVIPAGSRIHGQMEPAPGGSRFVGTSIVIGGRTYSLRASSNIIHDEKDPRQYSGEAIVADAAIGAAAGAVLGALTGGVSVGNVLGGAVAGVVVGNVTAPQVVVLRPGQSFNLTLEAPLNL</sequence>
<evidence type="ECO:0000313" key="2">
    <source>
        <dbReference type="EMBL" id="MCJ2543402.1"/>
    </source>
</evidence>
<protein>
    <submittedName>
        <fullName evidence="2">Uncharacterized protein</fullName>
    </submittedName>
</protein>
<comment type="caution">
    <text evidence="2">The sequence shown here is derived from an EMBL/GenBank/DDBJ whole genome shotgun (WGS) entry which is preliminary data.</text>
</comment>
<evidence type="ECO:0000256" key="1">
    <source>
        <dbReference type="SAM" id="SignalP"/>
    </source>
</evidence>